<proteinExistence type="predicted"/>
<accession>A0A3M2HCX1</accession>
<feature type="domain" description="DUF7079" evidence="1">
    <location>
        <begin position="3"/>
        <end position="105"/>
    </location>
</feature>
<evidence type="ECO:0000259" key="1">
    <source>
        <dbReference type="Pfam" id="PF23296"/>
    </source>
</evidence>
<evidence type="ECO:0000313" key="3">
    <source>
        <dbReference type="Proteomes" id="UP000269774"/>
    </source>
</evidence>
<dbReference type="InterPro" id="IPR055507">
    <property type="entry name" value="DUF7079"/>
</dbReference>
<dbReference type="RefSeq" id="WP_122168873.1">
    <property type="nucleotide sequence ID" value="NZ_JAMOIB010000012.1"/>
</dbReference>
<dbReference type="EMBL" id="RFFM01000010">
    <property type="protein sequence ID" value="RMH87596.1"/>
    <property type="molecule type" value="Genomic_DNA"/>
</dbReference>
<dbReference type="OrthoDB" id="8684941at2"/>
<dbReference type="Proteomes" id="UP000269774">
    <property type="component" value="Unassembled WGS sequence"/>
</dbReference>
<organism evidence="2 3">
    <name type="scientific">Stutzerimonas zhaodongensis</name>
    <dbReference type="NCBI Taxonomy" id="1176257"/>
    <lineage>
        <taxon>Bacteria</taxon>
        <taxon>Pseudomonadati</taxon>
        <taxon>Pseudomonadota</taxon>
        <taxon>Gammaproteobacteria</taxon>
        <taxon>Pseudomonadales</taxon>
        <taxon>Pseudomonadaceae</taxon>
        <taxon>Stutzerimonas</taxon>
    </lineage>
</organism>
<comment type="caution">
    <text evidence="2">The sequence shown here is derived from an EMBL/GenBank/DDBJ whole genome shotgun (WGS) entry which is preliminary data.</text>
</comment>
<gene>
    <name evidence="2" type="ORF">EA797_21110</name>
</gene>
<dbReference type="Pfam" id="PF23296">
    <property type="entry name" value="DUF7079"/>
    <property type="match status" value="1"/>
</dbReference>
<name>A0A3M2HCX1_9GAMM</name>
<dbReference type="AlphaFoldDB" id="A0A3M2HCX1"/>
<protein>
    <recommendedName>
        <fullName evidence="1">DUF7079 domain-containing protein</fullName>
    </recommendedName>
</protein>
<evidence type="ECO:0000313" key="2">
    <source>
        <dbReference type="EMBL" id="RMH87596.1"/>
    </source>
</evidence>
<reference evidence="2 3" key="1">
    <citation type="submission" date="2018-10" db="EMBL/GenBank/DDBJ databases">
        <title>Pseudomonas zhaodongensis NEAU-ST5-21(T) genome.</title>
        <authorList>
            <person name="Peng J."/>
            <person name="Liu Z.-P."/>
        </authorList>
    </citation>
    <scope>NUCLEOTIDE SEQUENCE [LARGE SCALE GENOMIC DNA]</scope>
    <source>
        <strain evidence="2 3">NEAU-ST5-21</strain>
    </source>
</reference>
<keyword evidence="3" id="KW-1185">Reference proteome</keyword>
<sequence length="116" mass="13279">MTEVRTALSDAFNDSLVNYDYIARKIKDVDPRMAYDILYSEVAPVCFTNIAAAMLPVGTGFDPGSLNIMIEGRLATRENSWFRQKLDKALIVWLKYNYGYIWKKIVGALTERPTDY</sequence>